<dbReference type="EMBL" id="MU857148">
    <property type="protein sequence ID" value="KAK4149543.1"/>
    <property type="molecule type" value="Genomic_DNA"/>
</dbReference>
<dbReference type="SUPFAM" id="SSF48403">
    <property type="entry name" value="Ankyrin repeat"/>
    <property type="match status" value="1"/>
</dbReference>
<name>A0AAN6ZTD3_9PEZI</name>
<dbReference type="InterPro" id="IPR036770">
    <property type="entry name" value="Ankyrin_rpt-contain_sf"/>
</dbReference>
<protein>
    <recommendedName>
        <fullName evidence="4">Ankyrin</fullName>
    </recommendedName>
</protein>
<reference evidence="2" key="1">
    <citation type="journal article" date="2023" name="Mol. Phylogenet. Evol.">
        <title>Genome-scale phylogeny and comparative genomics of the fungal order Sordariales.</title>
        <authorList>
            <person name="Hensen N."/>
            <person name="Bonometti L."/>
            <person name="Westerberg I."/>
            <person name="Brannstrom I.O."/>
            <person name="Guillou S."/>
            <person name="Cros-Aarteil S."/>
            <person name="Calhoun S."/>
            <person name="Haridas S."/>
            <person name="Kuo A."/>
            <person name="Mondo S."/>
            <person name="Pangilinan J."/>
            <person name="Riley R."/>
            <person name="LaButti K."/>
            <person name="Andreopoulos B."/>
            <person name="Lipzen A."/>
            <person name="Chen C."/>
            <person name="Yan M."/>
            <person name="Daum C."/>
            <person name="Ng V."/>
            <person name="Clum A."/>
            <person name="Steindorff A."/>
            <person name="Ohm R.A."/>
            <person name="Martin F."/>
            <person name="Silar P."/>
            <person name="Natvig D.O."/>
            <person name="Lalanne C."/>
            <person name="Gautier V."/>
            <person name="Ament-Velasquez S.L."/>
            <person name="Kruys A."/>
            <person name="Hutchinson M.I."/>
            <person name="Powell A.J."/>
            <person name="Barry K."/>
            <person name="Miller A.N."/>
            <person name="Grigoriev I.V."/>
            <person name="Debuchy R."/>
            <person name="Gladieux P."/>
            <person name="Hiltunen Thoren M."/>
            <person name="Johannesson H."/>
        </authorList>
    </citation>
    <scope>NUCLEOTIDE SEQUENCE</scope>
    <source>
        <strain evidence="2">CBS 538.74</strain>
    </source>
</reference>
<evidence type="ECO:0000256" key="1">
    <source>
        <dbReference type="PROSITE-ProRule" id="PRU00023"/>
    </source>
</evidence>
<comment type="caution">
    <text evidence="2">The sequence shown here is derived from an EMBL/GenBank/DDBJ whole genome shotgun (WGS) entry which is preliminary data.</text>
</comment>
<sequence length="357" mass="40619">DLSHHADATHGHDGSDAVGWREFTRRSSKQVTSSNITCIIEDAIDQNQVEVMTQLLSKKAGFLDLPSTTSLLRTEKFWVLQEALDRVARHASAEMMECVIAAAKQVKYKVKDRVGLLGLAIRTTNVPCTEVLLRHYPVVEEEVERTEYDSDNEDWRLRNAVVPNAAGNTLDMVTLFELAFAHGNAQIMELLVKAGARSVVRREHLVAIFKTPGHRRLITKDDQETRETLERMRPLKLSESTLQYGLQVAIQNSSAHYAQFCIDKGANADFRYNIPGSGKQRRERPTMLFLALEHGCAPIVKMLLEHGARITDDERARIDDSYEEDDGRMEGLRGLKRVEEYFSMDWEEIVQTYHRHG</sequence>
<gene>
    <name evidence="2" type="ORF">C8A00DRAFT_18773</name>
</gene>
<dbReference type="InterPro" id="IPR002110">
    <property type="entry name" value="Ankyrin_rpt"/>
</dbReference>
<feature type="non-terminal residue" evidence="2">
    <location>
        <position position="1"/>
    </location>
</feature>
<reference evidence="2" key="2">
    <citation type="submission" date="2023-05" db="EMBL/GenBank/DDBJ databases">
        <authorList>
            <consortium name="Lawrence Berkeley National Laboratory"/>
            <person name="Steindorff A."/>
            <person name="Hensen N."/>
            <person name="Bonometti L."/>
            <person name="Westerberg I."/>
            <person name="Brannstrom I.O."/>
            <person name="Guillou S."/>
            <person name="Cros-Aarteil S."/>
            <person name="Calhoun S."/>
            <person name="Haridas S."/>
            <person name="Kuo A."/>
            <person name="Mondo S."/>
            <person name="Pangilinan J."/>
            <person name="Riley R."/>
            <person name="Labutti K."/>
            <person name="Andreopoulos B."/>
            <person name="Lipzen A."/>
            <person name="Chen C."/>
            <person name="Yanf M."/>
            <person name="Daum C."/>
            <person name="Ng V."/>
            <person name="Clum A."/>
            <person name="Ohm R."/>
            <person name="Martin F."/>
            <person name="Silar P."/>
            <person name="Natvig D."/>
            <person name="Lalanne C."/>
            <person name="Gautier V."/>
            <person name="Ament-Velasquez S.L."/>
            <person name="Kruys A."/>
            <person name="Hutchinson M.I."/>
            <person name="Powell A.J."/>
            <person name="Barry K."/>
            <person name="Miller A.N."/>
            <person name="Grigoriev I.V."/>
            <person name="Debuchy R."/>
            <person name="Gladieux P."/>
            <person name="Thoren M.H."/>
            <person name="Johannesson H."/>
        </authorList>
    </citation>
    <scope>NUCLEOTIDE SEQUENCE</scope>
    <source>
        <strain evidence="2">CBS 538.74</strain>
    </source>
</reference>
<feature type="repeat" description="ANK" evidence="1">
    <location>
        <begin position="283"/>
        <end position="315"/>
    </location>
</feature>
<dbReference type="PROSITE" id="PS50088">
    <property type="entry name" value="ANK_REPEAT"/>
    <property type="match status" value="1"/>
</dbReference>
<dbReference type="AlphaFoldDB" id="A0AAN6ZTD3"/>
<proteinExistence type="predicted"/>
<dbReference type="SMART" id="SM00248">
    <property type="entry name" value="ANK"/>
    <property type="match status" value="4"/>
</dbReference>
<accession>A0AAN6ZTD3</accession>
<keyword evidence="1" id="KW-0040">ANK repeat</keyword>
<dbReference type="Proteomes" id="UP001302745">
    <property type="component" value="Unassembled WGS sequence"/>
</dbReference>
<keyword evidence="3" id="KW-1185">Reference proteome</keyword>
<evidence type="ECO:0000313" key="3">
    <source>
        <dbReference type="Proteomes" id="UP001302745"/>
    </source>
</evidence>
<evidence type="ECO:0000313" key="2">
    <source>
        <dbReference type="EMBL" id="KAK4149543.1"/>
    </source>
</evidence>
<organism evidence="2 3">
    <name type="scientific">Chaetomidium leptoderma</name>
    <dbReference type="NCBI Taxonomy" id="669021"/>
    <lineage>
        <taxon>Eukaryota</taxon>
        <taxon>Fungi</taxon>
        <taxon>Dikarya</taxon>
        <taxon>Ascomycota</taxon>
        <taxon>Pezizomycotina</taxon>
        <taxon>Sordariomycetes</taxon>
        <taxon>Sordariomycetidae</taxon>
        <taxon>Sordariales</taxon>
        <taxon>Chaetomiaceae</taxon>
        <taxon>Chaetomidium</taxon>
    </lineage>
</organism>
<dbReference type="Gene3D" id="1.25.40.20">
    <property type="entry name" value="Ankyrin repeat-containing domain"/>
    <property type="match status" value="1"/>
</dbReference>
<evidence type="ECO:0008006" key="4">
    <source>
        <dbReference type="Google" id="ProtNLM"/>
    </source>
</evidence>